<gene>
    <name evidence="1" type="ORF">BpJC7_10930</name>
</gene>
<organism evidence="1 2">
    <name type="scientific">Weizmannia acidilactici</name>
    <dbReference type="NCBI Taxonomy" id="2607726"/>
    <lineage>
        <taxon>Bacteria</taxon>
        <taxon>Bacillati</taxon>
        <taxon>Bacillota</taxon>
        <taxon>Bacilli</taxon>
        <taxon>Bacillales</taxon>
        <taxon>Bacillaceae</taxon>
        <taxon>Heyndrickxia</taxon>
    </lineage>
</organism>
<reference evidence="1 2" key="1">
    <citation type="submission" date="2019-09" db="EMBL/GenBank/DDBJ databases">
        <title>Draft genome sequence of Bacillus sp. JC-7.</title>
        <authorList>
            <person name="Tanaka N."/>
            <person name="Shiwa Y."/>
            <person name="Fujita N."/>
            <person name="Tanasupawat S."/>
        </authorList>
    </citation>
    <scope>NUCLEOTIDE SEQUENCE [LARGE SCALE GENOMIC DNA]</scope>
    <source>
        <strain evidence="1 2">JC-7</strain>
    </source>
</reference>
<comment type="caution">
    <text evidence="1">The sequence shown here is derived from an EMBL/GenBank/DDBJ whole genome shotgun (WGS) entry which is preliminary data.</text>
</comment>
<evidence type="ECO:0000313" key="2">
    <source>
        <dbReference type="Proteomes" id="UP000391919"/>
    </source>
</evidence>
<evidence type="ECO:0000313" key="1">
    <source>
        <dbReference type="EMBL" id="GER69790.1"/>
    </source>
</evidence>
<dbReference type="EMBL" id="BKZQ01000011">
    <property type="protein sequence ID" value="GER69790.1"/>
    <property type="molecule type" value="Genomic_DNA"/>
</dbReference>
<protein>
    <submittedName>
        <fullName evidence="1">Uncharacterized protein</fullName>
    </submittedName>
</protein>
<name>A0A5J4JH05_9BACI</name>
<proteinExistence type="predicted"/>
<dbReference type="AlphaFoldDB" id="A0A5J4JH05"/>
<sequence>MSMIFPPQAVAGDFLLRWNIRNRICTSVHRQKIVFIPGRLLPGLMEKIMELMMYHTRHNDRPKSKADSALYHPGYGLLERGTNKSWM</sequence>
<keyword evidence="2" id="KW-1185">Reference proteome</keyword>
<accession>A0A5J4JH05</accession>
<dbReference type="Proteomes" id="UP000391919">
    <property type="component" value="Unassembled WGS sequence"/>
</dbReference>